<dbReference type="Pfam" id="PF10400">
    <property type="entry name" value="Vir_act_alpha_C"/>
    <property type="match status" value="1"/>
</dbReference>
<dbReference type="PANTHER" id="PTHR43252:SF6">
    <property type="entry name" value="NEGATIVE TRANSCRIPTION REGULATOR PADR"/>
    <property type="match status" value="1"/>
</dbReference>
<dbReference type="AlphaFoldDB" id="A0A841ZUP9"/>
<dbReference type="SUPFAM" id="SSF46785">
    <property type="entry name" value="Winged helix' DNA-binding domain"/>
    <property type="match status" value="1"/>
</dbReference>
<evidence type="ECO:0000259" key="1">
    <source>
        <dbReference type="Pfam" id="PF03551"/>
    </source>
</evidence>
<dbReference type="Gene3D" id="1.10.10.10">
    <property type="entry name" value="Winged helix-like DNA-binding domain superfamily/Winged helix DNA-binding domain"/>
    <property type="match status" value="1"/>
</dbReference>
<dbReference type="Proteomes" id="UP000559885">
    <property type="component" value="Unassembled WGS sequence"/>
</dbReference>
<protein>
    <submittedName>
        <fullName evidence="3">PadR family transcriptional regulator</fullName>
    </submittedName>
</protein>
<gene>
    <name evidence="3" type="ORF">HB912_11600</name>
</gene>
<accession>A0A841ZUP9</accession>
<reference evidence="3 4" key="1">
    <citation type="submission" date="2020-03" db="EMBL/GenBank/DDBJ databases">
        <title>Soil Listeria distribution.</title>
        <authorList>
            <person name="Liao J."/>
            <person name="Wiedmann M."/>
        </authorList>
    </citation>
    <scope>NUCLEOTIDE SEQUENCE [LARGE SCALE GENOMIC DNA]</scope>
    <source>
        <strain evidence="3 4">FSL L7-1507</strain>
    </source>
</reference>
<dbReference type="Pfam" id="PF03551">
    <property type="entry name" value="PadR"/>
    <property type="match status" value="1"/>
</dbReference>
<feature type="domain" description="Transcription regulator PadR C-terminal" evidence="2">
    <location>
        <begin position="97"/>
        <end position="178"/>
    </location>
</feature>
<proteinExistence type="predicted"/>
<dbReference type="Gene3D" id="6.10.140.190">
    <property type="match status" value="1"/>
</dbReference>
<feature type="domain" description="Transcription regulator PadR N-terminal" evidence="1">
    <location>
        <begin position="10"/>
        <end position="82"/>
    </location>
</feature>
<evidence type="ECO:0000313" key="3">
    <source>
        <dbReference type="EMBL" id="MBC1522291.1"/>
    </source>
</evidence>
<evidence type="ECO:0000259" key="2">
    <source>
        <dbReference type="Pfam" id="PF10400"/>
    </source>
</evidence>
<comment type="caution">
    <text evidence="3">The sequence shown here is derived from an EMBL/GenBank/DDBJ whole genome shotgun (WGS) entry which is preliminary data.</text>
</comment>
<dbReference type="InterPro" id="IPR005149">
    <property type="entry name" value="Tscrpt_reg_PadR_N"/>
</dbReference>
<dbReference type="EMBL" id="JAARRM010000006">
    <property type="protein sequence ID" value="MBC1522291.1"/>
    <property type="molecule type" value="Genomic_DNA"/>
</dbReference>
<organism evidence="3 4">
    <name type="scientific">Listeria aquatica</name>
    <dbReference type="NCBI Taxonomy" id="1494960"/>
    <lineage>
        <taxon>Bacteria</taxon>
        <taxon>Bacillati</taxon>
        <taxon>Bacillota</taxon>
        <taxon>Bacilli</taxon>
        <taxon>Bacillales</taxon>
        <taxon>Listeriaceae</taxon>
        <taxon>Listeria</taxon>
    </lineage>
</organism>
<evidence type="ECO:0000313" key="4">
    <source>
        <dbReference type="Proteomes" id="UP000559885"/>
    </source>
</evidence>
<name>A0A841ZUP9_9LIST</name>
<dbReference type="InterPro" id="IPR018309">
    <property type="entry name" value="Tscrpt_reg_PadR_C"/>
</dbReference>
<dbReference type="RefSeq" id="WP_185374752.1">
    <property type="nucleotide sequence ID" value="NZ_JAARRM010000006.1"/>
</dbReference>
<dbReference type="InterPro" id="IPR036390">
    <property type="entry name" value="WH_DNA-bd_sf"/>
</dbReference>
<dbReference type="InterPro" id="IPR036388">
    <property type="entry name" value="WH-like_DNA-bd_sf"/>
</dbReference>
<dbReference type="PANTHER" id="PTHR43252">
    <property type="entry name" value="TRANSCRIPTIONAL REGULATOR YQJI"/>
    <property type="match status" value="1"/>
</dbReference>
<sequence>MKKNTLQYILLGLIEQKGMSGYDLKEVFKNEIGEFWQAEHSQIYPTLKKLEEKGWISSTITIVGTKLEKKVYSITPLGKEQVNDWLFNQPNELASFKDEFILKLYFIKENDQQAIQDILTEQQRLHRLKLEHLYARREVIFPEKKALNGDIGHYLILDHAINREQCTLTWIERTLASLPLE</sequence>